<evidence type="ECO:0000313" key="2">
    <source>
        <dbReference type="Proteomes" id="UP000018143"/>
    </source>
</evidence>
<accession>T1DVG1</accession>
<gene>
    <name evidence="1" type="ORF">HFN_2130</name>
</gene>
<keyword evidence="2" id="KW-1185">Reference proteome</keyword>
<sequence>MDCHADKSARNDAQDSVLCGNKLDTIIRKFSPQMGAKAYNVL</sequence>
<organism evidence="1 2">
    <name type="scientific">Helicobacter fennelliae MRY12-0050</name>
    <dbReference type="NCBI Taxonomy" id="1325130"/>
    <lineage>
        <taxon>Bacteria</taxon>
        <taxon>Pseudomonadati</taxon>
        <taxon>Campylobacterota</taxon>
        <taxon>Epsilonproteobacteria</taxon>
        <taxon>Campylobacterales</taxon>
        <taxon>Helicobacteraceae</taxon>
        <taxon>Helicobacter</taxon>
    </lineage>
</organism>
<evidence type="ECO:0000313" key="1">
    <source>
        <dbReference type="EMBL" id="GAD18718.1"/>
    </source>
</evidence>
<protein>
    <submittedName>
        <fullName evidence="1">Uncharacterized protein</fullName>
    </submittedName>
</protein>
<reference evidence="1 2" key="1">
    <citation type="journal article" date="2013" name="Genome Announc.">
        <title>Draft Genome Sequence of Helicobacter fennelliae Strain MRY12-0050, Isolated from a Bacteremia Patient.</title>
        <authorList>
            <person name="Rimbara E."/>
            <person name="Matsui M."/>
            <person name="Mori S."/>
            <person name="Suzuki S."/>
            <person name="Suzuki M."/>
            <person name="Kim H."/>
            <person name="Sekizuka T."/>
            <person name="Kuroda M."/>
            <person name="Shibayama K."/>
        </authorList>
    </citation>
    <scope>NUCLEOTIDE SEQUENCE [LARGE SCALE GENOMIC DNA]</scope>
    <source>
        <strain evidence="1 2">MRY12-0050</strain>
    </source>
</reference>
<name>T1DVG1_9HELI</name>
<proteinExistence type="predicted"/>
<dbReference type="EMBL" id="BASD01000009">
    <property type="protein sequence ID" value="GAD18718.1"/>
    <property type="molecule type" value="Genomic_DNA"/>
</dbReference>
<dbReference type="Proteomes" id="UP000018143">
    <property type="component" value="Unassembled WGS sequence"/>
</dbReference>
<dbReference type="AlphaFoldDB" id="T1DVG1"/>
<dbReference type="RefSeq" id="WP_023947539.1">
    <property type="nucleotide sequence ID" value="NZ_BASD01000009.1"/>
</dbReference>
<comment type="caution">
    <text evidence="1">The sequence shown here is derived from an EMBL/GenBank/DDBJ whole genome shotgun (WGS) entry which is preliminary data.</text>
</comment>